<comment type="caution">
    <text evidence="10">The sequence shown here is derived from an EMBL/GenBank/DDBJ whole genome shotgun (WGS) entry which is preliminary data.</text>
</comment>
<dbReference type="InterPro" id="IPR014014">
    <property type="entry name" value="RNA_helicase_DEAD_Q_motif"/>
</dbReference>
<dbReference type="InterPro" id="IPR000629">
    <property type="entry name" value="RNA-helicase_DEAD-box_CS"/>
</dbReference>
<keyword evidence="4 6" id="KW-0067">ATP-binding</keyword>
<dbReference type="SUPFAM" id="SSF52540">
    <property type="entry name" value="P-loop containing nucleoside triphosphate hydrolases"/>
    <property type="match status" value="1"/>
</dbReference>
<dbReference type="InterPro" id="IPR001650">
    <property type="entry name" value="Helicase_C-like"/>
</dbReference>
<evidence type="ECO:0000313" key="10">
    <source>
        <dbReference type="EMBL" id="KAK4526987.1"/>
    </source>
</evidence>
<gene>
    <name evidence="10" type="ORF">GAYE_SCF31G4908</name>
</gene>
<feature type="domain" description="Helicase ATP-binding" evidence="7">
    <location>
        <begin position="204"/>
        <end position="385"/>
    </location>
</feature>
<dbReference type="GO" id="GO:0005524">
    <property type="term" value="F:ATP binding"/>
    <property type="evidence" value="ECO:0007669"/>
    <property type="project" value="UniProtKB-KW"/>
</dbReference>
<dbReference type="PROSITE" id="PS51192">
    <property type="entry name" value="HELICASE_ATP_BIND_1"/>
    <property type="match status" value="1"/>
</dbReference>
<reference evidence="10 11" key="1">
    <citation type="submission" date="2022-07" db="EMBL/GenBank/DDBJ databases">
        <title>Genome-wide signatures of adaptation to extreme environments.</title>
        <authorList>
            <person name="Cho C.H."/>
            <person name="Yoon H.S."/>
        </authorList>
    </citation>
    <scope>NUCLEOTIDE SEQUENCE [LARGE SCALE GENOMIC DNA]</scope>
    <source>
        <strain evidence="10 11">108.79 E11</strain>
    </source>
</reference>
<feature type="domain" description="Helicase C-terminal" evidence="8">
    <location>
        <begin position="429"/>
        <end position="583"/>
    </location>
</feature>
<sequence>MSQYGCCNFAAPLGTILLQKDTYCALQREDTRQSLTRGYVEKNAQGANLTFFFMQHEQLEVLWQNIKATIFPVENTSTIPCGWLNPYNLSTPIGTKSLGVQKQASCSSETTCERRRYSIENLLELSSRPYPNLPAHKTKKRKREIEEEEKQFTLPDSDVRSDDIVVKGKNSSLTFEDMFLCDALIAGLKSCGFEKPSPVQVASIPYARLGCDLIVQAKSGTGKTCVYVVTILQAILDMQKKSSSSLSSKAIQAMIIVPTRELASQVAMVFSEFKKTISDDVKVITCFGGTSLKQDSHSISKGFSVVIGTPGRINSLVDSAVLCLDHIQIFVLDEADKLFESCFSKDISAIEQRLPSFKQVLAFSATYSTTVLSQLHRIMKDARKITVLEETAVETTSFDAHLYSESSLRGITHYKAEIESMEGDIFRIQLETLFCIFGEFSFQQCLVFCNDKSILDRYCYELRKAGFSADFTSGDLKQSTRNEIFRRFYTHKTQVLFTTDLLARGIDFVNCNLVVNLDIPRTGETYLHRAGRAGRFGRFGNCITLYSSTTRSDMEQLESQLGLHFEHLQIEISYQEGSKTNEGQCPMEEASNNNIDLEQTSFSTGKDKVGANSDHIRLHEDSNYFYWKGYWYGYFLSQWYLWIGESPPPVEQAMQQYKEYSQFQLQQK</sequence>
<evidence type="ECO:0000256" key="1">
    <source>
        <dbReference type="ARBA" id="ARBA00022741"/>
    </source>
</evidence>
<dbReference type="InterPro" id="IPR050079">
    <property type="entry name" value="DEAD_box_RNA_helicase"/>
</dbReference>
<dbReference type="GO" id="GO:0005829">
    <property type="term" value="C:cytosol"/>
    <property type="evidence" value="ECO:0007669"/>
    <property type="project" value="TreeGrafter"/>
</dbReference>
<keyword evidence="2 6" id="KW-0378">Hydrolase</keyword>
<dbReference type="PROSITE" id="PS00039">
    <property type="entry name" value="DEAD_ATP_HELICASE"/>
    <property type="match status" value="1"/>
</dbReference>
<dbReference type="InterPro" id="IPR014001">
    <property type="entry name" value="Helicase_ATP-bd"/>
</dbReference>
<evidence type="ECO:0000259" key="9">
    <source>
        <dbReference type="PROSITE" id="PS51195"/>
    </source>
</evidence>
<dbReference type="CDD" id="cd18787">
    <property type="entry name" value="SF2_C_DEAD"/>
    <property type="match status" value="1"/>
</dbReference>
<evidence type="ECO:0000256" key="2">
    <source>
        <dbReference type="ARBA" id="ARBA00022801"/>
    </source>
</evidence>
<dbReference type="AlphaFoldDB" id="A0AAV9IHT6"/>
<evidence type="ECO:0000259" key="8">
    <source>
        <dbReference type="PROSITE" id="PS51194"/>
    </source>
</evidence>
<evidence type="ECO:0000313" key="11">
    <source>
        <dbReference type="Proteomes" id="UP001300502"/>
    </source>
</evidence>
<dbReference type="PROSITE" id="PS51194">
    <property type="entry name" value="HELICASE_CTER"/>
    <property type="match status" value="1"/>
</dbReference>
<accession>A0AAV9IHT6</accession>
<evidence type="ECO:0000256" key="5">
    <source>
        <dbReference type="PROSITE-ProRule" id="PRU00552"/>
    </source>
</evidence>
<dbReference type="Pfam" id="PF00270">
    <property type="entry name" value="DEAD"/>
    <property type="match status" value="1"/>
</dbReference>
<feature type="domain" description="DEAD-box RNA helicase Q" evidence="9">
    <location>
        <begin position="173"/>
        <end position="201"/>
    </location>
</feature>
<organism evidence="10 11">
    <name type="scientific">Galdieria yellowstonensis</name>
    <dbReference type="NCBI Taxonomy" id="3028027"/>
    <lineage>
        <taxon>Eukaryota</taxon>
        <taxon>Rhodophyta</taxon>
        <taxon>Bangiophyceae</taxon>
        <taxon>Galdieriales</taxon>
        <taxon>Galdieriaceae</taxon>
        <taxon>Galdieria</taxon>
    </lineage>
</organism>
<name>A0AAV9IHT6_9RHOD</name>
<dbReference type="PANTHER" id="PTHR47959">
    <property type="entry name" value="ATP-DEPENDENT RNA HELICASE RHLE-RELATED"/>
    <property type="match status" value="1"/>
</dbReference>
<dbReference type="GO" id="GO:0003724">
    <property type="term" value="F:RNA helicase activity"/>
    <property type="evidence" value="ECO:0007669"/>
    <property type="project" value="InterPro"/>
</dbReference>
<proteinExistence type="inferred from homology"/>
<keyword evidence="3 6" id="KW-0347">Helicase</keyword>
<evidence type="ECO:0000256" key="3">
    <source>
        <dbReference type="ARBA" id="ARBA00022806"/>
    </source>
</evidence>
<evidence type="ECO:0000259" key="7">
    <source>
        <dbReference type="PROSITE" id="PS51192"/>
    </source>
</evidence>
<dbReference type="Pfam" id="PF00271">
    <property type="entry name" value="Helicase_C"/>
    <property type="match status" value="1"/>
</dbReference>
<dbReference type="InterPro" id="IPR027417">
    <property type="entry name" value="P-loop_NTPase"/>
</dbReference>
<feature type="short sequence motif" description="Q motif" evidence="5">
    <location>
        <begin position="173"/>
        <end position="201"/>
    </location>
</feature>
<protein>
    <recommendedName>
        <fullName evidence="12">RNA helicase</fullName>
    </recommendedName>
</protein>
<evidence type="ECO:0008006" key="12">
    <source>
        <dbReference type="Google" id="ProtNLM"/>
    </source>
</evidence>
<keyword evidence="1 6" id="KW-0547">Nucleotide-binding</keyword>
<keyword evidence="11" id="KW-1185">Reference proteome</keyword>
<comment type="similarity">
    <text evidence="6">Belongs to the DEAD box helicase family.</text>
</comment>
<dbReference type="Gene3D" id="3.40.50.300">
    <property type="entry name" value="P-loop containing nucleotide triphosphate hydrolases"/>
    <property type="match status" value="2"/>
</dbReference>
<evidence type="ECO:0000256" key="6">
    <source>
        <dbReference type="RuleBase" id="RU000492"/>
    </source>
</evidence>
<dbReference type="EMBL" id="JANCYU010000046">
    <property type="protein sequence ID" value="KAK4526987.1"/>
    <property type="molecule type" value="Genomic_DNA"/>
</dbReference>
<dbReference type="InterPro" id="IPR011545">
    <property type="entry name" value="DEAD/DEAH_box_helicase_dom"/>
</dbReference>
<dbReference type="GO" id="GO:0016787">
    <property type="term" value="F:hydrolase activity"/>
    <property type="evidence" value="ECO:0007669"/>
    <property type="project" value="UniProtKB-KW"/>
</dbReference>
<dbReference type="Proteomes" id="UP001300502">
    <property type="component" value="Unassembled WGS sequence"/>
</dbReference>
<dbReference type="GO" id="GO:0003676">
    <property type="term" value="F:nucleic acid binding"/>
    <property type="evidence" value="ECO:0007669"/>
    <property type="project" value="InterPro"/>
</dbReference>
<dbReference type="SMART" id="SM00490">
    <property type="entry name" value="HELICc"/>
    <property type="match status" value="1"/>
</dbReference>
<dbReference type="PROSITE" id="PS51195">
    <property type="entry name" value="Q_MOTIF"/>
    <property type="match status" value="1"/>
</dbReference>
<dbReference type="PANTHER" id="PTHR47959:SF1">
    <property type="entry name" value="ATP-DEPENDENT RNA HELICASE DBPA"/>
    <property type="match status" value="1"/>
</dbReference>
<dbReference type="SMART" id="SM00487">
    <property type="entry name" value="DEXDc"/>
    <property type="match status" value="1"/>
</dbReference>
<evidence type="ECO:0000256" key="4">
    <source>
        <dbReference type="ARBA" id="ARBA00022840"/>
    </source>
</evidence>